<sequence length="727" mass="86057">MPKFNLANDSNAVNLLQQLYDEEKYRKESSPMTNEKDGFKMMFESVRKHAVQIRKLGKKIQKECDLYEQKHCKQSTDESMPSIVGSSDNRYDNKSAMNFHLNKKCHLIQSEQFGRHFIANDSILPGEILLKERPILFTFYEDHRKTYCHYCHCSLNVNHNNNSEQQQWPCEKCDEIYYCSSNCRQLGWRQYHSFECGIYGLIAGPGDIFSFGNVYRYYAIFGHQLIDECKQNEYDKVCNDYIHNQRLRSLPLSEWSDKERFQACKLITLFLHHRNEHATLREAFAIFMSWVLIHLFVRKQILQANILDDLVEFSHRAEHLARDLLRMQTNAFCWSSGPIGFDLTNSSSSSSSIIRLTTPNMIANCIQSIGSFFNHSCTPNVLWRFSSKGIHLHAKRLIKRGEQLTISYGTDATRQSIDKRQMQLHYNYCFYCQCMACRNECCFMKNVIQCLDDQCSGPLVLNKHNVCISCGQRPSNLYEAYGLMKKINAIRLQFFGLFDSLNNENVQNPISRIVYYIRYRSNRTSYLKPNQTEKKIKRLEQLYEKYRQIAYHGSYRLLYLSIIMVAIYERFRMPYKVFELIDTIDMNLMDIFPKYISKDNIILLIKSLESLCQLFEKLLPQIDFNGRFLPLSKNGAQDSDENGGFILRSKFVCLFERINQLLMTIFDEDISQNGWLFPKTFKRLHPDNDDDDTYRRLRLSEEEEYFKYLHQKCQQRIIHIQKWLNKY</sequence>
<dbReference type="SMART" id="SM00317">
    <property type="entry name" value="SET"/>
    <property type="match status" value="1"/>
</dbReference>
<name>A0A9D4SEQ9_DERFA</name>
<evidence type="ECO:0000256" key="4">
    <source>
        <dbReference type="ARBA" id="ARBA00022723"/>
    </source>
</evidence>
<dbReference type="GO" id="GO:0008270">
    <property type="term" value="F:zinc ion binding"/>
    <property type="evidence" value="ECO:0007669"/>
    <property type="project" value="UniProtKB-KW"/>
</dbReference>
<keyword evidence="1" id="KW-0489">Methyltransferase</keyword>
<dbReference type="Gene3D" id="6.10.140.2220">
    <property type="match status" value="1"/>
</dbReference>
<organism evidence="10">
    <name type="scientific">Dermatophagoides farinae</name>
    <name type="common">American house dust mite</name>
    <dbReference type="NCBI Taxonomy" id="6954"/>
    <lineage>
        <taxon>Eukaryota</taxon>
        <taxon>Metazoa</taxon>
        <taxon>Ecdysozoa</taxon>
        <taxon>Arthropoda</taxon>
        <taxon>Chelicerata</taxon>
        <taxon>Arachnida</taxon>
        <taxon>Acari</taxon>
        <taxon>Acariformes</taxon>
        <taxon>Sarcoptiformes</taxon>
        <taxon>Astigmata</taxon>
        <taxon>Psoroptidia</taxon>
        <taxon>Analgoidea</taxon>
        <taxon>Pyroglyphidae</taxon>
        <taxon>Dermatophagoidinae</taxon>
        <taxon>Dermatophagoides</taxon>
    </lineage>
</organism>
<dbReference type="Pfam" id="PF00856">
    <property type="entry name" value="SET"/>
    <property type="match status" value="1"/>
</dbReference>
<dbReference type="Gene3D" id="2.170.270.10">
    <property type="entry name" value="SET domain"/>
    <property type="match status" value="1"/>
</dbReference>
<dbReference type="AlphaFoldDB" id="A0A9D4SEQ9"/>
<dbReference type="SUPFAM" id="SSF82199">
    <property type="entry name" value="SET domain"/>
    <property type="match status" value="1"/>
</dbReference>
<feature type="domain" description="SET" evidence="8">
    <location>
        <begin position="103"/>
        <end position="409"/>
    </location>
</feature>
<dbReference type="EMBL" id="SDOV01000007">
    <property type="protein sequence ID" value="KAH7639474.1"/>
    <property type="molecule type" value="Genomic_DNA"/>
</dbReference>
<dbReference type="CDD" id="cd20071">
    <property type="entry name" value="SET_SMYD"/>
    <property type="match status" value="1"/>
</dbReference>
<dbReference type="PROSITE" id="PS50280">
    <property type="entry name" value="SET"/>
    <property type="match status" value="1"/>
</dbReference>
<evidence type="ECO:0000259" key="9">
    <source>
        <dbReference type="PROSITE" id="PS50865"/>
    </source>
</evidence>
<dbReference type="GO" id="GO:0032259">
    <property type="term" value="P:methylation"/>
    <property type="evidence" value="ECO:0007669"/>
    <property type="project" value="UniProtKB-KW"/>
</dbReference>
<evidence type="ECO:0000256" key="5">
    <source>
        <dbReference type="ARBA" id="ARBA00022771"/>
    </source>
</evidence>
<dbReference type="InterPro" id="IPR002893">
    <property type="entry name" value="Znf_MYND"/>
</dbReference>
<evidence type="ECO:0000256" key="3">
    <source>
        <dbReference type="ARBA" id="ARBA00022691"/>
    </source>
</evidence>
<dbReference type="GO" id="GO:0042826">
    <property type="term" value="F:histone deacetylase binding"/>
    <property type="evidence" value="ECO:0007669"/>
    <property type="project" value="TreeGrafter"/>
</dbReference>
<keyword evidence="5 7" id="KW-0863">Zinc-finger</keyword>
<gene>
    <name evidence="10" type="ORF">HUG17_3507</name>
</gene>
<reference evidence="10" key="2">
    <citation type="journal article" date="2021" name="World Allergy Organ. J.">
        <title>Chromosome-level assembly of Dermatophagoides farinae genome and transcriptome reveals two novel allergens Der f 37 and Der f 39.</title>
        <authorList>
            <person name="Chen J."/>
            <person name="Cai Z."/>
            <person name="Fan D."/>
            <person name="Hu J."/>
            <person name="Hou Y."/>
            <person name="He Y."/>
            <person name="Zhang Z."/>
            <person name="Zhao Z."/>
            <person name="Gao P."/>
            <person name="Hu W."/>
            <person name="Sun J."/>
            <person name="Li J."/>
            <person name="Ji K."/>
        </authorList>
    </citation>
    <scope>NUCLEOTIDE SEQUENCE</scope>
    <source>
        <strain evidence="10">JKM2019</strain>
    </source>
</reference>
<keyword evidence="3" id="KW-0949">S-adenosyl-L-methionine</keyword>
<keyword evidence="4" id="KW-0479">Metal-binding</keyword>
<reference evidence="10" key="1">
    <citation type="submission" date="2020-06" db="EMBL/GenBank/DDBJ databases">
        <authorList>
            <person name="Ji K."/>
            <person name="Li J."/>
        </authorList>
    </citation>
    <scope>NUCLEOTIDE SEQUENCE</scope>
    <source>
        <strain evidence="10">JKM2019</strain>
        <tissue evidence="10">Whole body</tissue>
    </source>
</reference>
<dbReference type="InterPro" id="IPR052097">
    <property type="entry name" value="SET-MYND_domain_protein"/>
</dbReference>
<proteinExistence type="predicted"/>
<evidence type="ECO:0000313" key="10">
    <source>
        <dbReference type="EMBL" id="KAH7639474.1"/>
    </source>
</evidence>
<dbReference type="PANTHER" id="PTHR46165:SF2">
    <property type="entry name" value="SET AND MYND DOMAIN-CONTAINING PROTEIN 4"/>
    <property type="match status" value="1"/>
</dbReference>
<evidence type="ECO:0000256" key="6">
    <source>
        <dbReference type="ARBA" id="ARBA00022833"/>
    </source>
</evidence>
<evidence type="ECO:0000259" key="8">
    <source>
        <dbReference type="PROSITE" id="PS50280"/>
    </source>
</evidence>
<keyword evidence="2" id="KW-0808">Transferase</keyword>
<dbReference type="InterPro" id="IPR046341">
    <property type="entry name" value="SET_dom_sf"/>
</dbReference>
<dbReference type="Gene3D" id="1.10.220.160">
    <property type="match status" value="1"/>
</dbReference>
<evidence type="ECO:0000256" key="1">
    <source>
        <dbReference type="ARBA" id="ARBA00022603"/>
    </source>
</evidence>
<evidence type="ECO:0000256" key="7">
    <source>
        <dbReference type="PROSITE-ProRule" id="PRU00134"/>
    </source>
</evidence>
<feature type="domain" description="MYND-type" evidence="9">
    <location>
        <begin position="148"/>
        <end position="196"/>
    </location>
</feature>
<dbReference type="GO" id="GO:0008757">
    <property type="term" value="F:S-adenosylmethionine-dependent methyltransferase activity"/>
    <property type="evidence" value="ECO:0007669"/>
    <property type="project" value="UniProtKB-ARBA"/>
</dbReference>
<dbReference type="PROSITE" id="PS01360">
    <property type="entry name" value="ZF_MYND_1"/>
    <property type="match status" value="1"/>
</dbReference>
<evidence type="ECO:0000256" key="2">
    <source>
        <dbReference type="ARBA" id="ARBA00022679"/>
    </source>
</evidence>
<protein>
    <submittedName>
        <fullName evidence="10">Uncharacterized protein</fullName>
    </submittedName>
</protein>
<comment type="caution">
    <text evidence="10">The sequence shown here is derived from an EMBL/GenBank/DDBJ whole genome shotgun (WGS) entry which is preliminary data.</text>
</comment>
<dbReference type="InterPro" id="IPR001214">
    <property type="entry name" value="SET_dom"/>
</dbReference>
<dbReference type="GO" id="GO:0008170">
    <property type="term" value="F:N-methyltransferase activity"/>
    <property type="evidence" value="ECO:0007669"/>
    <property type="project" value="UniProtKB-ARBA"/>
</dbReference>
<keyword evidence="6" id="KW-0862">Zinc</keyword>
<dbReference type="GO" id="GO:0005634">
    <property type="term" value="C:nucleus"/>
    <property type="evidence" value="ECO:0007669"/>
    <property type="project" value="TreeGrafter"/>
</dbReference>
<dbReference type="PANTHER" id="PTHR46165">
    <property type="entry name" value="SET AND MYND DOMAIN-CONTAINING PROTEIN 4"/>
    <property type="match status" value="1"/>
</dbReference>
<dbReference type="SUPFAM" id="SSF144232">
    <property type="entry name" value="HIT/MYND zinc finger-like"/>
    <property type="match status" value="1"/>
</dbReference>
<dbReference type="GO" id="GO:0008276">
    <property type="term" value="F:protein methyltransferase activity"/>
    <property type="evidence" value="ECO:0007669"/>
    <property type="project" value="UniProtKB-ARBA"/>
</dbReference>
<dbReference type="Proteomes" id="UP000828236">
    <property type="component" value="Unassembled WGS sequence"/>
</dbReference>
<dbReference type="PROSITE" id="PS50865">
    <property type="entry name" value="ZF_MYND_2"/>
    <property type="match status" value="1"/>
</dbReference>
<accession>A0A9D4SEQ9</accession>
<dbReference type="GO" id="GO:0005737">
    <property type="term" value="C:cytoplasm"/>
    <property type="evidence" value="ECO:0007669"/>
    <property type="project" value="TreeGrafter"/>
</dbReference>